<evidence type="ECO:0000256" key="6">
    <source>
        <dbReference type="ARBA" id="ARBA00022840"/>
    </source>
</evidence>
<dbReference type="InterPro" id="IPR050352">
    <property type="entry name" value="ABCG_transporters"/>
</dbReference>
<evidence type="ECO:0000259" key="11">
    <source>
        <dbReference type="PROSITE" id="PS50006"/>
    </source>
</evidence>
<dbReference type="SMART" id="SM00382">
    <property type="entry name" value="AAA"/>
    <property type="match status" value="1"/>
</dbReference>
<comment type="subcellular location">
    <subcellularLocation>
        <location evidence="1">Membrane</location>
        <topology evidence="1">Multi-pass membrane protein</topology>
    </subcellularLocation>
</comment>
<comment type="caution">
    <text evidence="13">The sequence shown here is derived from an EMBL/GenBank/DDBJ whole genome shotgun (WGS) entry which is preliminary data.</text>
</comment>
<evidence type="ECO:0000259" key="12">
    <source>
        <dbReference type="PROSITE" id="PS50893"/>
    </source>
</evidence>
<feature type="domain" description="FHA" evidence="11">
    <location>
        <begin position="388"/>
        <end position="437"/>
    </location>
</feature>
<evidence type="ECO:0000256" key="2">
    <source>
        <dbReference type="ARBA" id="ARBA00022448"/>
    </source>
</evidence>
<organism evidence="13 14">
    <name type="scientific">Nocardia macrotermitis</name>
    <dbReference type="NCBI Taxonomy" id="2585198"/>
    <lineage>
        <taxon>Bacteria</taxon>
        <taxon>Bacillati</taxon>
        <taxon>Actinomycetota</taxon>
        <taxon>Actinomycetes</taxon>
        <taxon>Mycobacteriales</taxon>
        <taxon>Nocardiaceae</taxon>
        <taxon>Nocardia</taxon>
    </lineage>
</organism>
<dbReference type="EMBL" id="WEGK01000004">
    <property type="protein sequence ID" value="MQY19058.1"/>
    <property type="molecule type" value="Genomic_DNA"/>
</dbReference>
<keyword evidence="2" id="KW-0813">Transport</keyword>
<evidence type="ECO:0000256" key="5">
    <source>
        <dbReference type="ARBA" id="ARBA00022741"/>
    </source>
</evidence>
<accession>A0A7K0D020</accession>
<dbReference type="Pfam" id="PF01061">
    <property type="entry name" value="ABC2_membrane"/>
    <property type="match status" value="1"/>
</dbReference>
<proteinExistence type="predicted"/>
<dbReference type="InterPro" id="IPR008984">
    <property type="entry name" value="SMAD_FHA_dom_sf"/>
</dbReference>
<keyword evidence="3" id="KW-0597">Phosphoprotein</keyword>
<feature type="compositionally biased region" description="Pro residues" evidence="9">
    <location>
        <begin position="182"/>
        <end position="194"/>
    </location>
</feature>
<keyword evidence="8 10" id="KW-0472">Membrane</keyword>
<feature type="transmembrane region" description="Helical" evidence="10">
    <location>
        <begin position="769"/>
        <end position="789"/>
    </location>
</feature>
<keyword evidence="14" id="KW-1185">Reference proteome</keyword>
<protein>
    <submittedName>
        <fullName evidence="13">Vitamin B12 import ATP-binding protein BtuD</fullName>
    </submittedName>
</protein>
<keyword evidence="4 10" id="KW-0812">Transmembrane</keyword>
<feature type="region of interest" description="Disordered" evidence="9">
    <location>
        <begin position="726"/>
        <end position="753"/>
    </location>
</feature>
<dbReference type="InterPro" id="IPR003593">
    <property type="entry name" value="AAA+_ATPase"/>
</dbReference>
<dbReference type="Proteomes" id="UP000438448">
    <property type="component" value="Unassembled WGS sequence"/>
</dbReference>
<dbReference type="CDD" id="cd00060">
    <property type="entry name" value="FHA"/>
    <property type="match status" value="1"/>
</dbReference>
<dbReference type="InterPro" id="IPR027417">
    <property type="entry name" value="P-loop_NTPase"/>
</dbReference>
<evidence type="ECO:0000256" key="1">
    <source>
        <dbReference type="ARBA" id="ARBA00004141"/>
    </source>
</evidence>
<evidence type="ECO:0000256" key="9">
    <source>
        <dbReference type="SAM" id="MobiDB-lite"/>
    </source>
</evidence>
<dbReference type="InterPro" id="IPR003439">
    <property type="entry name" value="ABC_transporter-like_ATP-bd"/>
</dbReference>
<feature type="compositionally biased region" description="Low complexity" evidence="9">
    <location>
        <begin position="254"/>
        <end position="270"/>
    </location>
</feature>
<evidence type="ECO:0000256" key="7">
    <source>
        <dbReference type="ARBA" id="ARBA00022989"/>
    </source>
</evidence>
<feature type="transmembrane region" description="Helical" evidence="10">
    <location>
        <begin position="933"/>
        <end position="952"/>
    </location>
</feature>
<evidence type="ECO:0000313" key="13">
    <source>
        <dbReference type="EMBL" id="MQY19058.1"/>
    </source>
</evidence>
<evidence type="ECO:0000256" key="3">
    <source>
        <dbReference type="ARBA" id="ARBA00022553"/>
    </source>
</evidence>
<feature type="domain" description="FHA" evidence="11">
    <location>
        <begin position="36"/>
        <end position="85"/>
    </location>
</feature>
<evidence type="ECO:0000256" key="4">
    <source>
        <dbReference type="ARBA" id="ARBA00022692"/>
    </source>
</evidence>
<dbReference type="InterPro" id="IPR013525">
    <property type="entry name" value="ABC2_TM"/>
</dbReference>
<dbReference type="GO" id="GO:0016887">
    <property type="term" value="F:ATP hydrolysis activity"/>
    <property type="evidence" value="ECO:0007669"/>
    <property type="project" value="InterPro"/>
</dbReference>
<dbReference type="SMART" id="SM00240">
    <property type="entry name" value="FHA"/>
    <property type="match status" value="2"/>
</dbReference>
<dbReference type="GO" id="GO:0140359">
    <property type="term" value="F:ABC-type transporter activity"/>
    <property type="evidence" value="ECO:0007669"/>
    <property type="project" value="InterPro"/>
</dbReference>
<dbReference type="PROSITE" id="PS50893">
    <property type="entry name" value="ABC_TRANSPORTER_2"/>
    <property type="match status" value="1"/>
</dbReference>
<feature type="compositionally biased region" description="Low complexity" evidence="9">
    <location>
        <begin position="149"/>
        <end position="164"/>
    </location>
</feature>
<feature type="compositionally biased region" description="Pro residues" evidence="9">
    <location>
        <begin position="165"/>
        <end position="175"/>
    </location>
</feature>
<feature type="transmembrane region" description="Helical" evidence="10">
    <location>
        <begin position="1004"/>
        <end position="1025"/>
    </location>
</feature>
<dbReference type="FunFam" id="3.40.50.300:FF:000474">
    <property type="entry name" value="Putative ABC transporter ATP-binding subunit"/>
    <property type="match status" value="1"/>
</dbReference>
<dbReference type="PANTHER" id="PTHR48041:SF139">
    <property type="entry name" value="PROTEIN SCARLET"/>
    <property type="match status" value="1"/>
</dbReference>
<feature type="transmembrane region" description="Helical" evidence="10">
    <location>
        <begin position="863"/>
        <end position="885"/>
    </location>
</feature>
<dbReference type="Gene3D" id="3.40.50.300">
    <property type="entry name" value="P-loop containing nucleotide triphosphate hydrolases"/>
    <property type="match status" value="1"/>
</dbReference>
<dbReference type="Gene3D" id="2.60.200.20">
    <property type="match status" value="2"/>
</dbReference>
<dbReference type="SUPFAM" id="SSF49879">
    <property type="entry name" value="SMAD/FHA domain"/>
    <property type="match status" value="2"/>
</dbReference>
<keyword evidence="6 13" id="KW-0067">ATP-binding</keyword>
<feature type="transmembrane region" description="Helical" evidence="10">
    <location>
        <begin position="905"/>
        <end position="926"/>
    </location>
</feature>
<gene>
    <name evidence="13" type="primary">btuD_4</name>
    <name evidence="13" type="ORF">NRB20_21420</name>
</gene>
<feature type="domain" description="ABC transporter" evidence="12">
    <location>
        <begin position="474"/>
        <end position="707"/>
    </location>
</feature>
<evidence type="ECO:0000256" key="10">
    <source>
        <dbReference type="SAM" id="Phobius"/>
    </source>
</evidence>
<feature type="compositionally biased region" description="Pro residues" evidence="9">
    <location>
        <begin position="202"/>
        <end position="211"/>
    </location>
</feature>
<dbReference type="PANTHER" id="PTHR48041">
    <property type="entry name" value="ABC TRANSPORTER G FAMILY MEMBER 28"/>
    <property type="match status" value="1"/>
</dbReference>
<evidence type="ECO:0000313" key="14">
    <source>
        <dbReference type="Proteomes" id="UP000438448"/>
    </source>
</evidence>
<dbReference type="InterPro" id="IPR017871">
    <property type="entry name" value="ABC_transporter-like_CS"/>
</dbReference>
<feature type="compositionally biased region" description="Pro residues" evidence="9">
    <location>
        <begin position="119"/>
        <end position="130"/>
    </location>
</feature>
<dbReference type="PROSITE" id="PS00211">
    <property type="entry name" value="ABC_TRANSPORTER_1"/>
    <property type="match status" value="1"/>
</dbReference>
<dbReference type="SUPFAM" id="SSF52540">
    <property type="entry name" value="P-loop containing nucleoside triphosphate hydrolases"/>
    <property type="match status" value="1"/>
</dbReference>
<dbReference type="GO" id="GO:0005524">
    <property type="term" value="F:ATP binding"/>
    <property type="evidence" value="ECO:0007669"/>
    <property type="project" value="UniProtKB-KW"/>
</dbReference>
<feature type="compositionally biased region" description="Low complexity" evidence="9">
    <location>
        <begin position="290"/>
        <end position="307"/>
    </location>
</feature>
<feature type="compositionally biased region" description="Low complexity" evidence="9">
    <location>
        <begin position="333"/>
        <end position="351"/>
    </location>
</feature>
<feature type="region of interest" description="Disordered" evidence="9">
    <location>
        <begin position="112"/>
        <end position="390"/>
    </location>
</feature>
<evidence type="ECO:0000256" key="8">
    <source>
        <dbReference type="ARBA" id="ARBA00023136"/>
    </source>
</evidence>
<dbReference type="Pfam" id="PF00498">
    <property type="entry name" value="FHA"/>
    <property type="match status" value="2"/>
</dbReference>
<keyword evidence="5" id="KW-0547">Nucleotide-binding</keyword>
<dbReference type="AlphaFoldDB" id="A0A7K0D020"/>
<dbReference type="PROSITE" id="PS50006">
    <property type="entry name" value="FHA_DOMAIN"/>
    <property type="match status" value="2"/>
</dbReference>
<keyword evidence="7 10" id="KW-1133">Transmembrane helix</keyword>
<dbReference type="Pfam" id="PF00005">
    <property type="entry name" value="ABC_tran"/>
    <property type="match status" value="1"/>
</dbReference>
<sequence length="1034" mass="109487">MHGLSHSIRLMSSPGAQKITVRHEGIDRGFDAGQQITIGRAPEVTLFVDSPLVSRVHATLSWQGSTWVLSDNGSTNGVFVDSQRVTGPVPIGRPTQVRLGDAVTGPLLQLTPQAGLHPQTPPQQPAPQWPGPGQSGGRPVAPLPPQGVPPVQGQMAPPQGGQLPPQRPQMPPQPPAQQQYPAAPPQRPPAPPSQGIPQQRPSVPPQAPGIPPQAQGTPPQAPGIPPQAQGVPPQVQGIPLQAQGVPPQAQGISPQVPGVSPQVQGVPPQAQGGGPRSGPMQRPPVPPQQRPMTPQQNLPPSQQNPQAPQRPAPQSPVDRSNFAPRQPVPPQSASPQQPAPSQQSAPQPVAPNINMTAKADASMLPPPVRAATSTGPVARADRIPPQGLNIGRTSDNEIVVNDPLASRRHARLLKGPEGLVIEDVGSANGTFVNGRREQRVVLHERDIVTIGNIDFLVQEGTLAVRQKPVTEQGLDVQGVGFTVDGNKQLLVDVNMQAGRGTLTALIGPSGAGKSTLSKLIAGATHPSAGVVTFEGRNLHAEYEAMRSRIGMVPQDDVLHRQLTVRQALGYAAELRLPPDTSKADRRAVIDGVLQELSLTEHADTRVDKLSGGQRKRASVALELLTGPALLLLDEPTSGLDPALDRQVMTMLRELADAGRTVIVVTHSVACLDMCDQVLLLAPGGKTAYFGHPGGVGAFLGTSDWAEIFAKVAADPDAAFANYRAKQAALPPPPPPAPRGEQGKPPKSSARKQFSTLSRRQFRLILADRGYLIFLLLLPFVLGGLCLVVPGTNGFAIGPLSQVSDGKGSIMFVPDGGRETEQLLLVLILGACFMGSTLTVRDLVAERAIFLRERAVGLRPLSYLLAKVAIFGFAALLQSAVMVAIVLVGKKQPAHGTLIPSGNIELYVDIAATAIACVLIGLLLSSLARSNEQVMPLLVVVIMVQLVMAGGVIPVTNRVVLEQIAWLFPSRWGYAAGSSTVNMGTLNPLDKTATTDTLWKHTTHVWWLDIGMLAALTLVLLILTWWRLRLRKSSS</sequence>
<reference evidence="13 14" key="1">
    <citation type="submission" date="2019-10" db="EMBL/GenBank/DDBJ databases">
        <title>Nocardia macrotermitis sp. nov. and Nocardia aurantia sp. nov., isolated from the gut of fungus growing-termite Macrotermes natalensis.</title>
        <authorList>
            <person name="Benndorf R."/>
            <person name="Schwitalla J."/>
            <person name="Martin K."/>
            <person name="De Beer W."/>
            <person name="Kaster A.-K."/>
            <person name="Vollmers J."/>
            <person name="Poulsen M."/>
            <person name="Beemelmanns C."/>
        </authorList>
    </citation>
    <scope>NUCLEOTIDE SEQUENCE [LARGE SCALE GENOMIC DNA]</scope>
    <source>
        <strain evidence="13 14">RB20</strain>
    </source>
</reference>
<name>A0A7K0D020_9NOCA</name>
<dbReference type="InterPro" id="IPR000253">
    <property type="entry name" value="FHA_dom"/>
</dbReference>
<dbReference type="GO" id="GO:0016020">
    <property type="term" value="C:membrane"/>
    <property type="evidence" value="ECO:0007669"/>
    <property type="project" value="UniProtKB-SubCell"/>
</dbReference>
<feature type="compositionally biased region" description="Low complexity" evidence="9">
    <location>
        <begin position="226"/>
        <end position="239"/>
    </location>
</feature>